<feature type="region of interest" description="Disordered" evidence="1">
    <location>
        <begin position="115"/>
        <end position="145"/>
    </location>
</feature>
<dbReference type="PANTHER" id="PTHR33917:SF3">
    <property type="entry name" value="PROTEIN EXECUTER 1, CHLOROPLASTIC"/>
    <property type="match status" value="1"/>
</dbReference>
<name>A0AAV8RQX9_ENSVE</name>
<dbReference type="PANTHER" id="PTHR33917">
    <property type="entry name" value="PROTEIN EXECUTER 1, CHLOROPLASTIC"/>
    <property type="match status" value="1"/>
</dbReference>
<proteinExistence type="predicted"/>
<feature type="region of interest" description="Disordered" evidence="1">
    <location>
        <begin position="1"/>
        <end position="49"/>
    </location>
</feature>
<comment type="caution">
    <text evidence="2">The sequence shown here is derived from an EMBL/GenBank/DDBJ whole genome shotgun (WGS) entry which is preliminary data.</text>
</comment>
<evidence type="ECO:0000256" key="1">
    <source>
        <dbReference type="SAM" id="MobiDB-lite"/>
    </source>
</evidence>
<dbReference type="EMBL" id="JAQQAF010000002">
    <property type="protein sequence ID" value="KAJ8506153.1"/>
    <property type="molecule type" value="Genomic_DNA"/>
</dbReference>
<keyword evidence="3" id="KW-1185">Reference proteome</keyword>
<feature type="compositionally biased region" description="Basic and acidic residues" evidence="1">
    <location>
        <begin position="308"/>
        <end position="321"/>
    </location>
</feature>
<feature type="compositionally biased region" description="Basic and acidic residues" evidence="1">
    <location>
        <begin position="128"/>
        <end position="137"/>
    </location>
</feature>
<evidence type="ECO:0008006" key="4">
    <source>
        <dbReference type="Google" id="ProtNLM"/>
    </source>
</evidence>
<evidence type="ECO:0000313" key="2">
    <source>
        <dbReference type="EMBL" id="KAJ8506153.1"/>
    </source>
</evidence>
<feature type="region of interest" description="Disordered" evidence="1">
    <location>
        <begin position="303"/>
        <end position="325"/>
    </location>
</feature>
<feature type="region of interest" description="Disordered" evidence="1">
    <location>
        <begin position="369"/>
        <end position="395"/>
    </location>
</feature>
<dbReference type="AlphaFoldDB" id="A0AAV8RQX9"/>
<organism evidence="2 3">
    <name type="scientific">Ensete ventricosum</name>
    <name type="common">Abyssinian banana</name>
    <name type="synonym">Musa ensete</name>
    <dbReference type="NCBI Taxonomy" id="4639"/>
    <lineage>
        <taxon>Eukaryota</taxon>
        <taxon>Viridiplantae</taxon>
        <taxon>Streptophyta</taxon>
        <taxon>Embryophyta</taxon>
        <taxon>Tracheophyta</taxon>
        <taxon>Spermatophyta</taxon>
        <taxon>Magnoliopsida</taxon>
        <taxon>Liliopsida</taxon>
        <taxon>Zingiberales</taxon>
        <taxon>Musaceae</taxon>
        <taxon>Ensete</taxon>
    </lineage>
</organism>
<dbReference type="Pfam" id="PF12014">
    <property type="entry name" value="Cyclin_D1_bind"/>
    <property type="match status" value="1"/>
</dbReference>
<dbReference type="GO" id="GO:0010343">
    <property type="term" value="P:singlet oxygen-mediated programmed cell death"/>
    <property type="evidence" value="ECO:0007669"/>
    <property type="project" value="InterPro"/>
</dbReference>
<evidence type="ECO:0000313" key="3">
    <source>
        <dbReference type="Proteomes" id="UP001222027"/>
    </source>
</evidence>
<reference evidence="2 3" key="1">
    <citation type="submission" date="2022-12" db="EMBL/GenBank/DDBJ databases">
        <title>Chromosome-scale assembly of the Ensete ventricosum genome.</title>
        <authorList>
            <person name="Dussert Y."/>
            <person name="Stocks J."/>
            <person name="Wendawek A."/>
            <person name="Woldeyes F."/>
            <person name="Nichols R.A."/>
            <person name="Borrell J.S."/>
        </authorList>
    </citation>
    <scope>NUCLEOTIDE SEQUENCE [LARGE SCALE GENOMIC DNA]</scope>
    <source>
        <strain evidence="3">cv. Maze</strain>
        <tissue evidence="2">Seeds</tissue>
    </source>
</reference>
<dbReference type="Proteomes" id="UP001222027">
    <property type="component" value="Unassembled WGS sequence"/>
</dbReference>
<protein>
    <recommendedName>
        <fullName evidence="4">UVR domain-containing protein</fullName>
    </recommendedName>
</protein>
<dbReference type="GO" id="GO:0042651">
    <property type="term" value="C:thylakoid membrane"/>
    <property type="evidence" value="ECO:0007669"/>
    <property type="project" value="TreeGrafter"/>
</dbReference>
<dbReference type="InterPro" id="IPR044680">
    <property type="entry name" value="EX1/2"/>
</dbReference>
<accession>A0AAV8RQX9</accession>
<feature type="compositionally biased region" description="Low complexity" evidence="1">
    <location>
        <begin position="117"/>
        <end position="126"/>
    </location>
</feature>
<sequence length="680" mass="75820">MASIRSPCLQPSSTSARADLNAAKFPTKTPIWLSSPPRRALPRLKKAPAGGSMALPDHFLCRCRKNHSSDEQEEGSYENDCSVHQSWDSLVQDVASGVAKRWDNFLTACRNSWSRNGSSADASASGKGEGKEEKKVMEDEENGVDGGDWDWERWKRHFTEIEEQEKLLSILKSQLNDAIAKEAYEDAVKLKLAIAGATENDIVGTAISTMNRAIEEENYNGAAHIRDHAGAGLVGWWSGFSEDGADPYGRIIHISAEYGRYVARSYSPRQLATGRPGFPLFEIFFTRTNGEYKQQVAYLKQNENSGDLTKKSEKKSGKDDDTNVTDGITTIQNILRDLIPGVKVRVLKLVSPGKVDRDLIAKVVEQIMEEEEESSEEDDSDEELESLETDDIDAEHDIEDFEMDSGDSTGKHEGKSEVSLKVVISGLTPKLSADVPPANLVRVPARLEKRDHMSFSIILEQDVIRSGIDEKRQTLKRKAFARQNADILSSELAKVIPNKEKIHLKVLKDLQELLNYSVNNRQNYHSLLEATVFSHIEIPLTSDPLSGLYIGSHGMYSSNVLHLKRKYGQWQEDYAQGQMNLEFYEYVEAIKLTGDPSVPAGQVAFRAKVGKQNQLPHKGIIPEEFGVIARYKGQGRLADPGFRSPRWVDGELVIFDGKYIRGGPVIGFVYWAPECKVTTA</sequence>
<gene>
    <name evidence="2" type="ORF">OPV22_007039</name>
</gene>